<feature type="signal peptide" evidence="1">
    <location>
        <begin position="1"/>
        <end position="21"/>
    </location>
</feature>
<feature type="chain" id="PRO_5040920702" evidence="1">
    <location>
        <begin position="22"/>
        <end position="114"/>
    </location>
</feature>
<accession>A0A9X9MG71</accession>
<proteinExistence type="predicted"/>
<protein>
    <submittedName>
        <fullName evidence="2">Bgt-51912</fullName>
    </submittedName>
</protein>
<evidence type="ECO:0000313" key="2">
    <source>
        <dbReference type="EMBL" id="VDB85847.1"/>
    </source>
</evidence>
<organism evidence="2 3">
    <name type="scientific">Blumeria graminis f. sp. tritici</name>
    <dbReference type="NCBI Taxonomy" id="62690"/>
    <lineage>
        <taxon>Eukaryota</taxon>
        <taxon>Fungi</taxon>
        <taxon>Dikarya</taxon>
        <taxon>Ascomycota</taxon>
        <taxon>Pezizomycotina</taxon>
        <taxon>Leotiomycetes</taxon>
        <taxon>Erysiphales</taxon>
        <taxon>Erysiphaceae</taxon>
        <taxon>Blumeria</taxon>
    </lineage>
</organism>
<keyword evidence="3" id="KW-1185">Reference proteome</keyword>
<dbReference type="EMBL" id="LR026988">
    <property type="protein sequence ID" value="VDB85847.1"/>
    <property type="molecule type" value="Genomic_DNA"/>
</dbReference>
<gene>
    <name evidence="2" type="ORF">BGT96224V316_LOCUS3550</name>
</gene>
<dbReference type="Proteomes" id="UP000324639">
    <property type="component" value="Chromosome Bgt_-05"/>
</dbReference>
<evidence type="ECO:0000256" key="1">
    <source>
        <dbReference type="SAM" id="SignalP"/>
    </source>
</evidence>
<name>A0A9X9MG71_BLUGR</name>
<dbReference type="AlphaFoldDB" id="A0A9X9MG71"/>
<reference evidence="2 3" key="1">
    <citation type="submission" date="2018-08" db="EMBL/GenBank/DDBJ databases">
        <authorList>
            <person name="Muller C M."/>
        </authorList>
    </citation>
    <scope>NUCLEOTIDE SEQUENCE [LARGE SCALE GENOMIC DNA]</scope>
</reference>
<sequence>MKFFSPALNATLAGLLQLVIAEKRIPHYICNCGQIFKLSLVRDIASNISFELSRTIVPPVPEPQNRESYAFEFENKKLNYGLHRYLVQQSGILQATSFFELVGTNWEECDFNIY</sequence>
<keyword evidence="1" id="KW-0732">Signal</keyword>
<evidence type="ECO:0000313" key="3">
    <source>
        <dbReference type="Proteomes" id="UP000324639"/>
    </source>
</evidence>